<gene>
    <name evidence="1" type="ORF">QWZ14_16270</name>
</gene>
<reference evidence="2" key="1">
    <citation type="journal article" date="2019" name="Int. J. Syst. Evol. Microbiol.">
        <title>The Global Catalogue of Microorganisms (GCM) 10K type strain sequencing project: providing services to taxonomists for standard genome sequencing and annotation.</title>
        <authorList>
            <consortium name="The Broad Institute Genomics Platform"/>
            <consortium name="The Broad Institute Genome Sequencing Center for Infectious Disease"/>
            <person name="Wu L."/>
            <person name="Ma J."/>
        </authorList>
    </citation>
    <scope>NUCLEOTIDE SEQUENCE [LARGE SCALE GENOMIC DNA]</scope>
    <source>
        <strain evidence="2">CECT 7131</strain>
    </source>
</reference>
<sequence>MRAAVAANAAAPARADRLLAGDADPRVRAAVGRKLAPQAPQLEARARAAAQDRLGLLGWQTLCGLAGDAAEQVRAVIAEELKAMPEAPRELILQLAGDAAMAVAEPVIRLSPLLTEADLLALVAAPPVPATVTAVARRPALSEALCEAIVGTADEAAIGALLGNGSASIREQTLDGLIVQAATRLAWQEELVRRPSLSPRALRALALCVAGHLLEGLAARPELEPGLAARLQRRVEARLTAAAPEPPAEQHFEEAAMRGDQAAMVAMLAAQAAVPAGAVERAVRLRSAKALVALCWQAGLGMRCALLAQSALGQLPPAALLLPGPDNGWPLTTAEMLWQIELLAVPAA</sequence>
<protein>
    <submittedName>
        <fullName evidence="1">DUF2336 domain-containing protein</fullName>
    </submittedName>
</protein>
<comment type="caution">
    <text evidence="1">The sequence shown here is derived from an EMBL/GenBank/DDBJ whole genome shotgun (WGS) entry which is preliminary data.</text>
</comment>
<evidence type="ECO:0000313" key="2">
    <source>
        <dbReference type="Proteomes" id="UP001529369"/>
    </source>
</evidence>
<dbReference type="Proteomes" id="UP001529369">
    <property type="component" value="Unassembled WGS sequence"/>
</dbReference>
<name>A0ABT8A7X3_9PROT</name>
<keyword evidence="2" id="KW-1185">Reference proteome</keyword>
<evidence type="ECO:0000313" key="1">
    <source>
        <dbReference type="EMBL" id="MDN3565927.1"/>
    </source>
</evidence>
<organism evidence="1 2">
    <name type="scientific">Paeniroseomonas aquatica</name>
    <dbReference type="NCBI Taxonomy" id="373043"/>
    <lineage>
        <taxon>Bacteria</taxon>
        <taxon>Pseudomonadati</taxon>
        <taxon>Pseudomonadota</taxon>
        <taxon>Alphaproteobacteria</taxon>
        <taxon>Acetobacterales</taxon>
        <taxon>Acetobacteraceae</taxon>
        <taxon>Paeniroseomonas</taxon>
    </lineage>
</organism>
<proteinExistence type="predicted"/>
<dbReference type="Pfam" id="PF10098">
    <property type="entry name" value="DUF2336"/>
    <property type="match status" value="1"/>
</dbReference>
<dbReference type="InterPro" id="IPR019285">
    <property type="entry name" value="DUF2336"/>
</dbReference>
<dbReference type="EMBL" id="JAUFPN010000153">
    <property type="protein sequence ID" value="MDN3565927.1"/>
    <property type="molecule type" value="Genomic_DNA"/>
</dbReference>
<accession>A0ABT8A7X3</accession>
<dbReference type="RefSeq" id="WP_290317800.1">
    <property type="nucleotide sequence ID" value="NZ_JAUFPN010000153.1"/>
</dbReference>